<dbReference type="InterPro" id="IPR005467">
    <property type="entry name" value="His_kinase_dom"/>
</dbReference>
<evidence type="ECO:0000256" key="8">
    <source>
        <dbReference type="ARBA" id="ARBA00022777"/>
    </source>
</evidence>
<protein>
    <recommendedName>
        <fullName evidence="3">histidine kinase</fullName>
        <ecNumber evidence="3">2.7.13.3</ecNumber>
    </recommendedName>
</protein>
<dbReference type="SMART" id="SM00388">
    <property type="entry name" value="HisKA"/>
    <property type="match status" value="1"/>
</dbReference>
<comment type="catalytic activity">
    <reaction evidence="1">
        <text>ATP + protein L-histidine = ADP + protein N-phospho-L-histidine.</text>
        <dbReference type="EC" id="2.7.13.3"/>
    </reaction>
</comment>
<dbReference type="Pfam" id="PF00512">
    <property type="entry name" value="HisKA"/>
    <property type="match status" value="1"/>
</dbReference>
<keyword evidence="6" id="KW-0808">Transferase</keyword>
<sequence>MRILPLLRTTRSKLIVSFLGVSFLVGAVSLVVGGHLLYRTFMGEATNRVRQDLNAARHMYEDRCRRVELALAVTTLGRGFREALQPERSRELTERLARVAEWAGLDFAGVADTRGRAMVRLSGESVPEDAVRCAPNPLAELSLKTNRGVSGTLVLSEAWLRCEDPVLAERARIQLVPTPPAGSGEDTILTSGMVLAGAVPIREEGAVIGVLYGGVLLNRSTEIVDTVRNTVFKNERYRGREIGTATIFFKDIRIATNVLLENGARALGTRVSSEVAERVLGKDLNWADRAFVVNDWYLTAYEPIEDVFGERVGMLYVGVLEQPYADVRRKALTVFTVLSLLGITLAVGLGWFLEKKIMRPIHLLTDAADAVSRGNLSPDLGSISESEVGVLQKTFESMLASIRERESRQREESASMLALAQRQASVGRLAAGVAHEINNPLTGVLAFSHMLLDRHDLDEEARESLQMIAEATERVRRIVRGLLDFSRRTDIDPEETAIEGLVRSTLTLVENQALVKGVELQVEAAADLPLVTVDPGQIRSVLVNLVINALDATDPGGRIRVSVRSVPAASEGEGRGSGVEIAVSDTGVGIAPENIEKIFDPFYTTKEIGKGTGLGLSVSYGIVARHGGKITVESEVGRGSTFKVWLPAHRREEA</sequence>
<dbReference type="Gene3D" id="6.10.340.10">
    <property type="match status" value="1"/>
</dbReference>
<dbReference type="PROSITE" id="PS50109">
    <property type="entry name" value="HIS_KIN"/>
    <property type="match status" value="1"/>
</dbReference>
<dbReference type="EC" id="2.7.13.3" evidence="3"/>
<dbReference type="PANTHER" id="PTHR43065:SF42">
    <property type="entry name" value="TWO-COMPONENT SENSOR PPRA"/>
    <property type="match status" value="1"/>
</dbReference>
<keyword evidence="4" id="KW-1003">Cell membrane</keyword>
<dbReference type="SUPFAM" id="SSF158472">
    <property type="entry name" value="HAMP domain-like"/>
    <property type="match status" value="1"/>
</dbReference>
<dbReference type="SUPFAM" id="SSF47384">
    <property type="entry name" value="Homodimeric domain of signal transducing histidine kinase"/>
    <property type="match status" value="1"/>
</dbReference>
<feature type="domain" description="Histidine kinase" evidence="12">
    <location>
        <begin position="432"/>
        <end position="650"/>
    </location>
</feature>
<reference evidence="14 15" key="2">
    <citation type="submission" date="2019-05" db="EMBL/GenBank/DDBJ databases">
        <authorList>
            <person name="Suflita J.M."/>
            <person name="Marks C.R."/>
        </authorList>
    </citation>
    <scope>NUCLEOTIDE SEQUENCE [LARGE SCALE GENOMIC DNA]</scope>
    <source>
        <strain evidence="14 15">ALDC</strain>
    </source>
</reference>
<evidence type="ECO:0000256" key="3">
    <source>
        <dbReference type="ARBA" id="ARBA00012438"/>
    </source>
</evidence>
<dbReference type="Pfam" id="PF02518">
    <property type="entry name" value="HATPase_c"/>
    <property type="match status" value="1"/>
</dbReference>
<reference evidence="14 15" key="1">
    <citation type="submission" date="2019-05" db="EMBL/GenBank/DDBJ databases">
        <title>The Complete Genome Sequence of the n-alkane-degrading Desulfoglaeba alkanexedens ALDC reveals multiple alkylsuccinate synthase gene clusters.</title>
        <authorList>
            <person name="Callaghan A.V."/>
            <person name="Davidova I.A."/>
            <person name="Duncan K.E."/>
            <person name="Morris B."/>
            <person name="McInerney M.J."/>
        </authorList>
    </citation>
    <scope>NUCLEOTIDE SEQUENCE [LARGE SCALE GENOMIC DNA]</scope>
    <source>
        <strain evidence="14 15">ALDC</strain>
    </source>
</reference>
<dbReference type="Gene3D" id="1.10.287.130">
    <property type="match status" value="1"/>
</dbReference>
<dbReference type="GO" id="GO:0005886">
    <property type="term" value="C:plasma membrane"/>
    <property type="evidence" value="ECO:0007669"/>
    <property type="project" value="UniProtKB-SubCell"/>
</dbReference>
<evidence type="ECO:0000256" key="5">
    <source>
        <dbReference type="ARBA" id="ARBA00022553"/>
    </source>
</evidence>
<dbReference type="InterPro" id="IPR036097">
    <property type="entry name" value="HisK_dim/P_sf"/>
</dbReference>
<dbReference type="KEGG" id="dax:FDQ92_04410"/>
<dbReference type="SMART" id="SM00387">
    <property type="entry name" value="HATPase_c"/>
    <property type="match status" value="1"/>
</dbReference>
<organism evidence="14 15">
    <name type="scientific">Desulfoglaeba alkanexedens ALDC</name>
    <dbReference type="NCBI Taxonomy" id="980445"/>
    <lineage>
        <taxon>Bacteria</taxon>
        <taxon>Pseudomonadati</taxon>
        <taxon>Thermodesulfobacteriota</taxon>
        <taxon>Syntrophobacteria</taxon>
        <taxon>Syntrophobacterales</taxon>
        <taxon>Syntrophobacteraceae</taxon>
        <taxon>Desulfoglaeba</taxon>
    </lineage>
</organism>
<dbReference type="Pfam" id="PF00672">
    <property type="entry name" value="HAMP"/>
    <property type="match status" value="1"/>
</dbReference>
<dbReference type="InterPro" id="IPR003661">
    <property type="entry name" value="HisK_dim/P_dom"/>
</dbReference>
<dbReference type="SMART" id="SM00304">
    <property type="entry name" value="HAMP"/>
    <property type="match status" value="1"/>
</dbReference>
<gene>
    <name evidence="14" type="ORF">FDQ92_04410</name>
</gene>
<dbReference type="AlphaFoldDB" id="A0A4P8L9V6"/>
<dbReference type="InterPro" id="IPR003594">
    <property type="entry name" value="HATPase_dom"/>
</dbReference>
<dbReference type="Proteomes" id="UP000298602">
    <property type="component" value="Chromosome"/>
</dbReference>
<evidence type="ECO:0000313" key="14">
    <source>
        <dbReference type="EMBL" id="QCQ23442.1"/>
    </source>
</evidence>
<evidence type="ECO:0000259" key="12">
    <source>
        <dbReference type="PROSITE" id="PS50109"/>
    </source>
</evidence>
<evidence type="ECO:0000256" key="9">
    <source>
        <dbReference type="ARBA" id="ARBA00022989"/>
    </source>
</evidence>
<dbReference type="InterPro" id="IPR004358">
    <property type="entry name" value="Sig_transdc_His_kin-like_C"/>
</dbReference>
<dbReference type="Pfam" id="PF17202">
    <property type="entry name" value="sCache_3_3"/>
    <property type="match status" value="1"/>
</dbReference>
<dbReference type="Gene3D" id="3.30.565.10">
    <property type="entry name" value="Histidine kinase-like ATPase, C-terminal domain"/>
    <property type="match status" value="1"/>
</dbReference>
<dbReference type="PANTHER" id="PTHR43065">
    <property type="entry name" value="SENSOR HISTIDINE KINASE"/>
    <property type="match status" value="1"/>
</dbReference>
<dbReference type="CDD" id="cd00082">
    <property type="entry name" value="HisKA"/>
    <property type="match status" value="1"/>
</dbReference>
<keyword evidence="5" id="KW-0597">Phosphoprotein</keyword>
<name>A0A4P8L9V6_9BACT</name>
<dbReference type="GO" id="GO:0000155">
    <property type="term" value="F:phosphorelay sensor kinase activity"/>
    <property type="evidence" value="ECO:0007669"/>
    <property type="project" value="InterPro"/>
</dbReference>
<dbReference type="InterPro" id="IPR003660">
    <property type="entry name" value="HAMP_dom"/>
</dbReference>
<evidence type="ECO:0000313" key="15">
    <source>
        <dbReference type="Proteomes" id="UP000298602"/>
    </source>
</evidence>
<dbReference type="SUPFAM" id="SSF55874">
    <property type="entry name" value="ATPase domain of HSP90 chaperone/DNA topoisomerase II/histidine kinase"/>
    <property type="match status" value="1"/>
</dbReference>
<feature type="transmembrane region" description="Helical" evidence="11">
    <location>
        <begin position="331"/>
        <end position="353"/>
    </location>
</feature>
<dbReference type="InterPro" id="IPR033463">
    <property type="entry name" value="sCache_3"/>
</dbReference>
<evidence type="ECO:0000256" key="7">
    <source>
        <dbReference type="ARBA" id="ARBA00022692"/>
    </source>
</evidence>
<keyword evidence="15" id="KW-1185">Reference proteome</keyword>
<keyword evidence="8" id="KW-0418">Kinase</keyword>
<dbReference type="CDD" id="cd06225">
    <property type="entry name" value="HAMP"/>
    <property type="match status" value="1"/>
</dbReference>
<dbReference type="EMBL" id="CP040098">
    <property type="protein sequence ID" value="QCQ23442.1"/>
    <property type="molecule type" value="Genomic_DNA"/>
</dbReference>
<evidence type="ECO:0000256" key="4">
    <source>
        <dbReference type="ARBA" id="ARBA00022475"/>
    </source>
</evidence>
<evidence type="ECO:0000256" key="2">
    <source>
        <dbReference type="ARBA" id="ARBA00004651"/>
    </source>
</evidence>
<proteinExistence type="predicted"/>
<feature type="domain" description="HAMP" evidence="13">
    <location>
        <begin position="355"/>
        <end position="407"/>
    </location>
</feature>
<keyword evidence="10 11" id="KW-0472">Membrane</keyword>
<evidence type="ECO:0000256" key="10">
    <source>
        <dbReference type="ARBA" id="ARBA00023136"/>
    </source>
</evidence>
<keyword evidence="7 11" id="KW-0812">Transmembrane</keyword>
<dbReference type="InterPro" id="IPR029151">
    <property type="entry name" value="Sensor-like_sf"/>
</dbReference>
<keyword evidence="9 11" id="KW-1133">Transmembrane helix</keyword>
<dbReference type="InterPro" id="IPR036890">
    <property type="entry name" value="HATPase_C_sf"/>
</dbReference>
<evidence type="ECO:0000256" key="1">
    <source>
        <dbReference type="ARBA" id="ARBA00000085"/>
    </source>
</evidence>
<dbReference type="SUPFAM" id="SSF103190">
    <property type="entry name" value="Sensory domain-like"/>
    <property type="match status" value="1"/>
</dbReference>
<evidence type="ECO:0000259" key="13">
    <source>
        <dbReference type="PROSITE" id="PS50885"/>
    </source>
</evidence>
<dbReference type="PROSITE" id="PS50885">
    <property type="entry name" value="HAMP"/>
    <property type="match status" value="1"/>
</dbReference>
<evidence type="ECO:0000256" key="11">
    <source>
        <dbReference type="SAM" id="Phobius"/>
    </source>
</evidence>
<accession>A0A4P8L9V6</accession>
<evidence type="ECO:0000256" key="6">
    <source>
        <dbReference type="ARBA" id="ARBA00022679"/>
    </source>
</evidence>
<dbReference type="PRINTS" id="PR00344">
    <property type="entry name" value="BCTRLSENSOR"/>
</dbReference>
<dbReference type="OrthoDB" id="9781147at2"/>
<comment type="subcellular location">
    <subcellularLocation>
        <location evidence="2">Cell membrane</location>
        <topology evidence="2">Multi-pass membrane protein</topology>
    </subcellularLocation>
</comment>